<comment type="caution">
    <text evidence="1">The sequence shown here is derived from an EMBL/GenBank/DDBJ whole genome shotgun (WGS) entry which is preliminary data.</text>
</comment>
<name>A0A830CMX6_9LAMI</name>
<gene>
    <name evidence="1" type="ORF">PHJA_002178000</name>
</gene>
<evidence type="ECO:0000313" key="1">
    <source>
        <dbReference type="EMBL" id="GFQ00340.1"/>
    </source>
</evidence>
<dbReference type="EMBL" id="BMAC01000624">
    <property type="protein sequence ID" value="GFQ00340.1"/>
    <property type="molecule type" value="Genomic_DNA"/>
</dbReference>
<keyword evidence="2" id="KW-1185">Reference proteome</keyword>
<dbReference type="Proteomes" id="UP000653305">
    <property type="component" value="Unassembled WGS sequence"/>
</dbReference>
<evidence type="ECO:0000313" key="2">
    <source>
        <dbReference type="Proteomes" id="UP000653305"/>
    </source>
</evidence>
<protein>
    <submittedName>
        <fullName evidence="1">Uncharacterized protein</fullName>
    </submittedName>
</protein>
<proteinExistence type="predicted"/>
<accession>A0A830CMX6</accession>
<sequence length="124" mass="14523">MLKPQRTKFEPSGAEFWQNAVVLHRQAKVKIQYVVARGLDLTISESFHNCILDHIPKLFMITIQIWQQQSSERLANGFARLFVEQELHQTPSDDVLDRGPSPRLSHQRCRTLFVVFDNYPFRTI</sequence>
<organism evidence="1 2">
    <name type="scientific">Phtheirospermum japonicum</name>
    <dbReference type="NCBI Taxonomy" id="374723"/>
    <lineage>
        <taxon>Eukaryota</taxon>
        <taxon>Viridiplantae</taxon>
        <taxon>Streptophyta</taxon>
        <taxon>Embryophyta</taxon>
        <taxon>Tracheophyta</taxon>
        <taxon>Spermatophyta</taxon>
        <taxon>Magnoliopsida</taxon>
        <taxon>eudicotyledons</taxon>
        <taxon>Gunneridae</taxon>
        <taxon>Pentapetalae</taxon>
        <taxon>asterids</taxon>
        <taxon>lamiids</taxon>
        <taxon>Lamiales</taxon>
        <taxon>Orobanchaceae</taxon>
        <taxon>Orobanchaceae incertae sedis</taxon>
        <taxon>Phtheirospermum</taxon>
    </lineage>
</organism>
<reference evidence="1" key="1">
    <citation type="submission" date="2020-07" db="EMBL/GenBank/DDBJ databases">
        <title>Ethylene signaling mediates host invasion by parasitic plants.</title>
        <authorList>
            <person name="Yoshida S."/>
        </authorList>
    </citation>
    <scope>NUCLEOTIDE SEQUENCE</scope>
    <source>
        <strain evidence="1">Okayama</strain>
    </source>
</reference>
<dbReference type="AlphaFoldDB" id="A0A830CMX6"/>